<feature type="chain" id="PRO_5020979824" evidence="1">
    <location>
        <begin position="25"/>
        <end position="247"/>
    </location>
</feature>
<dbReference type="Pfam" id="PF13462">
    <property type="entry name" value="Thioredoxin_4"/>
    <property type="match status" value="1"/>
</dbReference>
<accession>A0A4T3F0R6</accession>
<dbReference type="PROSITE" id="PS51257">
    <property type="entry name" value="PROKAR_LIPOPROTEIN"/>
    <property type="match status" value="1"/>
</dbReference>
<evidence type="ECO:0000313" key="4">
    <source>
        <dbReference type="Proteomes" id="UP000309389"/>
    </source>
</evidence>
<proteinExistence type="predicted"/>
<keyword evidence="1" id="KW-0732">Signal</keyword>
<dbReference type="AlphaFoldDB" id="A0A4T3F0R6"/>
<comment type="caution">
    <text evidence="3">The sequence shown here is derived from an EMBL/GenBank/DDBJ whole genome shotgun (WGS) entry which is preliminary data.</text>
</comment>
<sequence length="247" mass="25694">MRQINRLALAALAAPLALGLAACASGEDGGSLNGEPIDPIAAPEGTSWTQTATMTEMGGILMGNPDAPLKLVEYASHTCPACANFANQAGSALDEYVASGVVSFELRNQVHDPLDLTFATLVRCGDPATGVPLAKQGWADLNAIRDRALGDQAAFQAASSQPPETRMQAIGEVTGLLDWFSSRGISRDQGLACLADSEAVDTIISNSQTQSDELGVTGTPTFFLNDRRLDGTSWSVVETALQGAGAR</sequence>
<feature type="domain" description="Thioredoxin-like fold" evidence="2">
    <location>
        <begin position="58"/>
        <end position="234"/>
    </location>
</feature>
<evidence type="ECO:0000259" key="2">
    <source>
        <dbReference type="Pfam" id="PF13462"/>
    </source>
</evidence>
<name>A0A4T3F0R6_9SPHN</name>
<dbReference type="OrthoDB" id="8478320at2"/>
<protein>
    <submittedName>
        <fullName evidence="3">Protein-disulfide isomerase</fullName>
    </submittedName>
</protein>
<dbReference type="Proteomes" id="UP000309389">
    <property type="component" value="Unassembled WGS sequence"/>
</dbReference>
<keyword evidence="4" id="KW-1185">Reference proteome</keyword>
<reference evidence="3 4" key="1">
    <citation type="submission" date="2019-04" db="EMBL/GenBank/DDBJ databases">
        <title>Altererythrobacter aquimixticola sp. nov., isolated from sediment of junction between the ocean and a freshwater spring.</title>
        <authorList>
            <person name="Yoon J.-H."/>
        </authorList>
    </citation>
    <scope>NUCLEOTIDE SEQUENCE [LARGE SCALE GENOMIC DNA]</scope>
    <source>
        <strain evidence="3 4">SSKS-13</strain>
    </source>
</reference>
<dbReference type="Gene3D" id="1.10.40.110">
    <property type="match status" value="1"/>
</dbReference>
<dbReference type="InterPro" id="IPR012336">
    <property type="entry name" value="Thioredoxin-like_fold"/>
</dbReference>
<feature type="signal peptide" evidence="1">
    <location>
        <begin position="1"/>
        <end position="24"/>
    </location>
</feature>
<dbReference type="SUPFAM" id="SSF52833">
    <property type="entry name" value="Thioredoxin-like"/>
    <property type="match status" value="1"/>
</dbReference>
<dbReference type="EMBL" id="SSHH01000002">
    <property type="protein sequence ID" value="TIX50534.1"/>
    <property type="molecule type" value="Genomic_DNA"/>
</dbReference>
<dbReference type="RefSeq" id="WP_136693554.1">
    <property type="nucleotide sequence ID" value="NZ_SSHH01000002.1"/>
</dbReference>
<dbReference type="InterPro" id="IPR036249">
    <property type="entry name" value="Thioredoxin-like_sf"/>
</dbReference>
<keyword evidence="3" id="KW-0413">Isomerase</keyword>
<organism evidence="3 4">
    <name type="scientific">Alteraurantiacibacter aquimixticola</name>
    <dbReference type="NCBI Taxonomy" id="2489173"/>
    <lineage>
        <taxon>Bacteria</taxon>
        <taxon>Pseudomonadati</taxon>
        <taxon>Pseudomonadota</taxon>
        <taxon>Alphaproteobacteria</taxon>
        <taxon>Sphingomonadales</taxon>
        <taxon>Erythrobacteraceae</taxon>
        <taxon>Alteraurantiacibacter</taxon>
    </lineage>
</organism>
<dbReference type="GO" id="GO:0016853">
    <property type="term" value="F:isomerase activity"/>
    <property type="evidence" value="ECO:0007669"/>
    <property type="project" value="UniProtKB-KW"/>
</dbReference>
<evidence type="ECO:0000256" key="1">
    <source>
        <dbReference type="SAM" id="SignalP"/>
    </source>
</evidence>
<gene>
    <name evidence="3" type="ORF">E5222_09720</name>
</gene>
<dbReference type="Gene3D" id="3.40.30.10">
    <property type="entry name" value="Glutaredoxin"/>
    <property type="match status" value="1"/>
</dbReference>
<evidence type="ECO:0000313" key="3">
    <source>
        <dbReference type="EMBL" id="TIX50534.1"/>
    </source>
</evidence>